<dbReference type="GO" id="GO:0016787">
    <property type="term" value="F:hydrolase activity"/>
    <property type="evidence" value="ECO:0007669"/>
    <property type="project" value="UniProtKB-KW"/>
</dbReference>
<dbReference type="EMBL" id="JAACLJ010000001">
    <property type="protein sequence ID" value="KAF4595432.1"/>
    <property type="molecule type" value="Genomic_DNA"/>
</dbReference>
<feature type="chain" id="PRO_5034107682" evidence="1">
    <location>
        <begin position="21"/>
        <end position="580"/>
    </location>
</feature>
<evidence type="ECO:0000313" key="2">
    <source>
        <dbReference type="EMBL" id="KAF4595432.1"/>
    </source>
</evidence>
<dbReference type="Pfam" id="PF03663">
    <property type="entry name" value="Glyco_hydro_76"/>
    <property type="match status" value="1"/>
</dbReference>
<sequence>MHRAALAGWIAGVFTVKLLAPLIDVPVSVSWIWKPEVASGTMPEVVSAHGGEMASFDGTRDQVEAVSFRSSLKKREAESINGSLKKRETTSINGTVNQQEKATDRQVLKDMYSALSAMQNNYYEGSNADWPAAIDWTNAVVQTVVTASISTLSKSFDSSSYGGAAENLISTLYSQMAQSFMSQNAGGLRGQANDDILWVVLGWLEAIKFFRLQSNLHFHVLPDKFQDCDRLPDDLDAALHTLPWHGFRWMCRFAERAREFWVIASKGWGTSVCSGGMNWDGRRSMYKNAITNELWIAASVALHEQVPDMSVNGSIADLVEEVWPKGNPVWLTAAMEGYKWLKAVNMTNDLGLFVDGYHISAWSWMNDRKCDMRNDAVYTYNQGVLLSGLRGLWAAKGNGIFLDDGHALLKSVMVATGWDAGRDRPWDVKSGQLPPWQGIGRGGFLEEACDAHGDCGQDAQTFKGIFFHHLTAFCAPINSETLAAATRRSEMEKQARDHMRQCRGYLPWIKYNMEGALAARDDQGRFGTWWGASGYGINASRRQFSKDDDPNSRGRGRTVETQVGGLALLRAYWEIRQATR</sequence>
<gene>
    <name evidence="2" type="ORF">GQ602_001045</name>
</gene>
<dbReference type="PANTHER" id="PTHR47791">
    <property type="entry name" value="MEIOTICALLY UP-REGULATED GENE 191 PROTEIN"/>
    <property type="match status" value="1"/>
</dbReference>
<name>A0A8H4QDF0_9HYPO</name>
<dbReference type="InterPro" id="IPR053169">
    <property type="entry name" value="MUG_Protein"/>
</dbReference>
<organism evidence="2 3">
    <name type="scientific">Ophiocordyceps camponoti-floridani</name>
    <dbReference type="NCBI Taxonomy" id="2030778"/>
    <lineage>
        <taxon>Eukaryota</taxon>
        <taxon>Fungi</taxon>
        <taxon>Dikarya</taxon>
        <taxon>Ascomycota</taxon>
        <taxon>Pezizomycotina</taxon>
        <taxon>Sordariomycetes</taxon>
        <taxon>Hypocreomycetidae</taxon>
        <taxon>Hypocreales</taxon>
        <taxon>Ophiocordycipitaceae</taxon>
        <taxon>Ophiocordyceps</taxon>
    </lineage>
</organism>
<keyword evidence="1" id="KW-0732">Signal</keyword>
<dbReference type="Proteomes" id="UP000562929">
    <property type="component" value="Unassembled WGS sequence"/>
</dbReference>
<dbReference type="SUPFAM" id="SSF48208">
    <property type="entry name" value="Six-hairpin glycosidases"/>
    <property type="match status" value="1"/>
</dbReference>
<dbReference type="Gene3D" id="1.50.10.20">
    <property type="match status" value="1"/>
</dbReference>
<dbReference type="PANTHER" id="PTHR47791:SF2">
    <property type="entry name" value="ENDO MANNANASE, GH76 FAMILY (EUROFUNG)"/>
    <property type="match status" value="1"/>
</dbReference>
<dbReference type="InterPro" id="IPR008928">
    <property type="entry name" value="6-hairpin_glycosidase_sf"/>
</dbReference>
<dbReference type="AlphaFoldDB" id="A0A8H4QDF0"/>
<dbReference type="GO" id="GO:0005975">
    <property type="term" value="P:carbohydrate metabolic process"/>
    <property type="evidence" value="ECO:0007669"/>
    <property type="project" value="InterPro"/>
</dbReference>
<feature type="signal peptide" evidence="1">
    <location>
        <begin position="1"/>
        <end position="20"/>
    </location>
</feature>
<keyword evidence="2" id="KW-0378">Hydrolase</keyword>
<keyword evidence="3" id="KW-1185">Reference proteome</keyword>
<proteinExistence type="predicted"/>
<dbReference type="OrthoDB" id="4104179at2759"/>
<comment type="caution">
    <text evidence="2">The sequence shown here is derived from an EMBL/GenBank/DDBJ whole genome shotgun (WGS) entry which is preliminary data.</text>
</comment>
<protein>
    <submittedName>
        <fullName evidence="2">Glycoside hydrolase, family 76</fullName>
    </submittedName>
</protein>
<dbReference type="InterPro" id="IPR005198">
    <property type="entry name" value="Glyco_hydro_76"/>
</dbReference>
<accession>A0A8H4QDF0</accession>
<evidence type="ECO:0000313" key="3">
    <source>
        <dbReference type="Proteomes" id="UP000562929"/>
    </source>
</evidence>
<evidence type="ECO:0000256" key="1">
    <source>
        <dbReference type="SAM" id="SignalP"/>
    </source>
</evidence>
<reference evidence="2 3" key="1">
    <citation type="journal article" date="2020" name="G3 (Bethesda)">
        <title>Genetic Underpinnings of Host Manipulation by Ophiocordyceps as Revealed by Comparative Transcriptomics.</title>
        <authorList>
            <person name="Will I."/>
            <person name="Das B."/>
            <person name="Trinh T."/>
            <person name="Brachmann A."/>
            <person name="Ohm R.A."/>
            <person name="de Bekker C."/>
        </authorList>
    </citation>
    <scope>NUCLEOTIDE SEQUENCE [LARGE SCALE GENOMIC DNA]</scope>
    <source>
        <strain evidence="2 3">EC05</strain>
    </source>
</reference>